<dbReference type="GO" id="GO:0006450">
    <property type="term" value="P:regulation of translational fidelity"/>
    <property type="evidence" value="ECO:0007669"/>
    <property type="project" value="InterPro"/>
</dbReference>
<dbReference type="Gene3D" id="1.10.20.60">
    <property type="entry name" value="Glu-tRNAGln amidotransferase C subunit, N-terminal domain"/>
    <property type="match status" value="1"/>
</dbReference>
<keyword evidence="1" id="KW-0547">Nucleotide-binding</keyword>
<comment type="similarity">
    <text evidence="1">Belongs to the GatC family.</text>
</comment>
<keyword evidence="1" id="KW-0067">ATP-binding</keyword>
<comment type="caution">
    <text evidence="2">The sequence shown here is derived from an EMBL/GenBank/DDBJ whole genome shotgun (WGS) entry which is preliminary data.</text>
</comment>
<dbReference type="GO" id="GO:0050567">
    <property type="term" value="F:glutaminyl-tRNA synthase (glutamine-hydrolyzing) activity"/>
    <property type="evidence" value="ECO:0007669"/>
    <property type="project" value="UniProtKB-UniRule"/>
</dbReference>
<dbReference type="Proteomes" id="UP000230292">
    <property type="component" value="Unassembled WGS sequence"/>
</dbReference>
<keyword evidence="1" id="KW-0648">Protein biosynthesis</keyword>
<reference evidence="2 3" key="1">
    <citation type="submission" date="2017-09" db="EMBL/GenBank/DDBJ databases">
        <title>Depth-based differentiation of microbial function through sediment-hosted aquifers and enrichment of novel symbionts in the deep terrestrial subsurface.</title>
        <authorList>
            <person name="Probst A.J."/>
            <person name="Ladd B."/>
            <person name="Jarett J.K."/>
            <person name="Geller-Mcgrath D.E."/>
            <person name="Sieber C.M."/>
            <person name="Emerson J.B."/>
            <person name="Anantharaman K."/>
            <person name="Thomas B.C."/>
            <person name="Malmstrom R."/>
            <person name="Stieglmeier M."/>
            <person name="Klingl A."/>
            <person name="Woyke T."/>
            <person name="Ryan C.M."/>
            <person name="Banfield J.F."/>
        </authorList>
    </citation>
    <scope>NUCLEOTIDE SEQUENCE [LARGE SCALE GENOMIC DNA]</scope>
    <source>
        <strain evidence="2">CG15_BIG_FIL_POST_REV_8_21_14_020_45_12</strain>
    </source>
</reference>
<evidence type="ECO:0000256" key="1">
    <source>
        <dbReference type="HAMAP-Rule" id="MF_00122"/>
    </source>
</evidence>
<dbReference type="EMBL" id="PFGC01000053">
    <property type="protein sequence ID" value="PIW36451.1"/>
    <property type="molecule type" value="Genomic_DNA"/>
</dbReference>
<comment type="catalytic activity">
    <reaction evidence="1">
        <text>L-aspartyl-tRNA(Asn) + L-glutamine + ATP + H2O = L-asparaginyl-tRNA(Asn) + L-glutamate + ADP + phosphate + 2 H(+)</text>
        <dbReference type="Rhea" id="RHEA:14513"/>
        <dbReference type="Rhea" id="RHEA-COMP:9674"/>
        <dbReference type="Rhea" id="RHEA-COMP:9677"/>
        <dbReference type="ChEBI" id="CHEBI:15377"/>
        <dbReference type="ChEBI" id="CHEBI:15378"/>
        <dbReference type="ChEBI" id="CHEBI:29985"/>
        <dbReference type="ChEBI" id="CHEBI:30616"/>
        <dbReference type="ChEBI" id="CHEBI:43474"/>
        <dbReference type="ChEBI" id="CHEBI:58359"/>
        <dbReference type="ChEBI" id="CHEBI:78515"/>
        <dbReference type="ChEBI" id="CHEBI:78516"/>
        <dbReference type="ChEBI" id="CHEBI:456216"/>
    </reaction>
</comment>
<dbReference type="InterPro" id="IPR036113">
    <property type="entry name" value="Asp/Glu-ADT_sf_sub_c"/>
</dbReference>
<dbReference type="EC" id="6.3.5.-" evidence="1"/>
<comment type="function">
    <text evidence="1">Allows the formation of correctly charged Asn-tRNA(Asn) or Gln-tRNA(Gln) through the transamidation of misacylated Asp-tRNA(Asn) or Glu-tRNA(Gln) in organisms which lack either or both of asparaginyl-tRNA or glutaminyl-tRNA synthetases. The reaction takes place in the presence of glutamine and ATP through an activated phospho-Asp-tRNA(Asn) or phospho-Glu-tRNA(Gln).</text>
</comment>
<comment type="subunit">
    <text evidence="1">Heterotrimer of A, B and C subunits.</text>
</comment>
<dbReference type="GO" id="GO:0070681">
    <property type="term" value="P:glutaminyl-tRNAGln biosynthesis via transamidation"/>
    <property type="evidence" value="ECO:0007669"/>
    <property type="project" value="TreeGrafter"/>
</dbReference>
<gene>
    <name evidence="1 2" type="primary">gatC</name>
    <name evidence="2" type="ORF">COW24_05350</name>
</gene>
<accession>A0A2M7H2J7</accession>
<sequence>MEITPAQIDTLAKLAKLQLSSEERLSLQKDLRAILGFVDQLNELDTTDVPPTSQVTGLQNVVRPDEVNYDFDPKEMQATMPSVDEEGNLRVPEVFTGDSPSH</sequence>
<dbReference type="NCBIfam" id="TIGR00135">
    <property type="entry name" value="gatC"/>
    <property type="match status" value="1"/>
</dbReference>
<dbReference type="SUPFAM" id="SSF141000">
    <property type="entry name" value="Glu-tRNAGln amidotransferase C subunit"/>
    <property type="match status" value="1"/>
</dbReference>
<dbReference type="PANTHER" id="PTHR15004">
    <property type="entry name" value="GLUTAMYL-TRNA(GLN) AMIDOTRANSFERASE SUBUNIT C, MITOCHONDRIAL"/>
    <property type="match status" value="1"/>
</dbReference>
<dbReference type="GO" id="GO:0016740">
    <property type="term" value="F:transferase activity"/>
    <property type="evidence" value="ECO:0007669"/>
    <property type="project" value="UniProtKB-KW"/>
</dbReference>
<dbReference type="HAMAP" id="MF_00122">
    <property type="entry name" value="GatC"/>
    <property type="match status" value="1"/>
</dbReference>
<dbReference type="PANTHER" id="PTHR15004:SF0">
    <property type="entry name" value="GLUTAMYL-TRNA(GLN) AMIDOTRANSFERASE SUBUNIT C, MITOCHONDRIAL"/>
    <property type="match status" value="1"/>
</dbReference>
<organism evidence="2 3">
    <name type="scientific">Candidatus Kerfeldbacteria bacterium CG15_BIG_FIL_POST_REV_8_21_14_020_45_12</name>
    <dbReference type="NCBI Taxonomy" id="2014247"/>
    <lineage>
        <taxon>Bacteria</taxon>
        <taxon>Candidatus Kerfeldiibacteriota</taxon>
    </lineage>
</organism>
<keyword evidence="1 2" id="KW-0436">Ligase</keyword>
<dbReference type="InterPro" id="IPR003837">
    <property type="entry name" value="GatC"/>
</dbReference>
<proteinExistence type="inferred from homology"/>
<protein>
    <recommendedName>
        <fullName evidence="1">Aspartyl/glutamyl-tRNA(Asn/Gln) amidotransferase subunit C</fullName>
        <shortName evidence="1">Asp/Glu-ADT subunit C</shortName>
        <ecNumber evidence="1">6.3.5.-</ecNumber>
    </recommendedName>
</protein>
<dbReference type="GO" id="GO:0005524">
    <property type="term" value="F:ATP binding"/>
    <property type="evidence" value="ECO:0007669"/>
    <property type="project" value="UniProtKB-KW"/>
</dbReference>
<dbReference type="AlphaFoldDB" id="A0A2M7H2J7"/>
<comment type="catalytic activity">
    <reaction evidence="1">
        <text>L-glutamyl-tRNA(Gln) + L-glutamine + ATP + H2O = L-glutaminyl-tRNA(Gln) + L-glutamate + ADP + phosphate + H(+)</text>
        <dbReference type="Rhea" id="RHEA:17521"/>
        <dbReference type="Rhea" id="RHEA-COMP:9681"/>
        <dbReference type="Rhea" id="RHEA-COMP:9684"/>
        <dbReference type="ChEBI" id="CHEBI:15377"/>
        <dbReference type="ChEBI" id="CHEBI:15378"/>
        <dbReference type="ChEBI" id="CHEBI:29985"/>
        <dbReference type="ChEBI" id="CHEBI:30616"/>
        <dbReference type="ChEBI" id="CHEBI:43474"/>
        <dbReference type="ChEBI" id="CHEBI:58359"/>
        <dbReference type="ChEBI" id="CHEBI:78520"/>
        <dbReference type="ChEBI" id="CHEBI:78521"/>
        <dbReference type="ChEBI" id="CHEBI:456216"/>
    </reaction>
</comment>
<dbReference type="GO" id="GO:0006412">
    <property type="term" value="P:translation"/>
    <property type="evidence" value="ECO:0007669"/>
    <property type="project" value="UniProtKB-UniRule"/>
</dbReference>
<evidence type="ECO:0000313" key="2">
    <source>
        <dbReference type="EMBL" id="PIW36451.1"/>
    </source>
</evidence>
<name>A0A2M7H2J7_9BACT</name>
<keyword evidence="2" id="KW-0808">Transferase</keyword>
<dbReference type="Pfam" id="PF02686">
    <property type="entry name" value="GatC"/>
    <property type="match status" value="1"/>
</dbReference>
<dbReference type="GO" id="GO:0050566">
    <property type="term" value="F:asparaginyl-tRNA synthase (glutamine-hydrolyzing) activity"/>
    <property type="evidence" value="ECO:0007669"/>
    <property type="project" value="RHEA"/>
</dbReference>
<evidence type="ECO:0000313" key="3">
    <source>
        <dbReference type="Proteomes" id="UP000230292"/>
    </source>
</evidence>